<dbReference type="PANTHER" id="PTHR31977:SF1">
    <property type="entry name" value="UPF0696 PROTEIN C11ORF68"/>
    <property type="match status" value="1"/>
</dbReference>
<evidence type="ECO:0000313" key="2">
    <source>
        <dbReference type="EMBL" id="KAJ3649276.1"/>
    </source>
</evidence>
<dbReference type="Gene3D" id="3.30.760.10">
    <property type="entry name" value="RNA Cap, Translation Initiation Factor Eif4e"/>
    <property type="match status" value="1"/>
</dbReference>
<dbReference type="InterPro" id="IPR023398">
    <property type="entry name" value="TIF_eIF4e-like"/>
</dbReference>
<evidence type="ECO:0000256" key="1">
    <source>
        <dbReference type="ARBA" id="ARBA00010568"/>
    </source>
</evidence>
<dbReference type="Proteomes" id="UP001168821">
    <property type="component" value="Unassembled WGS sequence"/>
</dbReference>
<evidence type="ECO:0008006" key="4">
    <source>
        <dbReference type="Google" id="ProtNLM"/>
    </source>
</evidence>
<organism evidence="2 3">
    <name type="scientific">Zophobas morio</name>
    <dbReference type="NCBI Taxonomy" id="2755281"/>
    <lineage>
        <taxon>Eukaryota</taxon>
        <taxon>Metazoa</taxon>
        <taxon>Ecdysozoa</taxon>
        <taxon>Arthropoda</taxon>
        <taxon>Hexapoda</taxon>
        <taxon>Insecta</taxon>
        <taxon>Pterygota</taxon>
        <taxon>Neoptera</taxon>
        <taxon>Endopterygota</taxon>
        <taxon>Coleoptera</taxon>
        <taxon>Polyphaga</taxon>
        <taxon>Cucujiformia</taxon>
        <taxon>Tenebrionidae</taxon>
        <taxon>Zophobas</taxon>
    </lineage>
</organism>
<dbReference type="SUPFAM" id="SSF55418">
    <property type="entry name" value="eIF4e-like"/>
    <property type="match status" value="1"/>
</dbReference>
<proteinExistence type="inferred from homology"/>
<dbReference type="EMBL" id="JALNTZ010000006">
    <property type="protein sequence ID" value="KAJ3649276.1"/>
    <property type="molecule type" value="Genomic_DNA"/>
</dbReference>
<gene>
    <name evidence="2" type="ORF">Zmor_021028</name>
</gene>
<keyword evidence="3" id="KW-1185">Reference proteome</keyword>
<name>A0AA38I554_9CUCU</name>
<dbReference type="Pfam" id="PF08939">
    <property type="entry name" value="Bles03"/>
    <property type="match status" value="1"/>
</dbReference>
<reference evidence="2" key="1">
    <citation type="journal article" date="2023" name="G3 (Bethesda)">
        <title>Whole genome assemblies of Zophobas morio and Tenebrio molitor.</title>
        <authorList>
            <person name="Kaur S."/>
            <person name="Stinson S.A."/>
            <person name="diCenzo G.C."/>
        </authorList>
    </citation>
    <scope>NUCLEOTIDE SEQUENCE</scope>
    <source>
        <strain evidence="2">QUZm001</strain>
    </source>
</reference>
<dbReference type="InterPro" id="IPR015034">
    <property type="entry name" value="Bles03"/>
</dbReference>
<sequence>MNTDSKFHFICDYQTKKVIRDCNLKPTEVKKEVQPWLYAYNVNTGFDDDDDDDEGDYTTTTKVGKWMLFVSPEYVNSVWQKIKNAIEDGHLWNSKVSTIEPSNKSHAIMIYTKDYTDLPDVIKVLDYLETSGIKSANSVIKYKTDRQTYAGVYAGGKQRPWIYSSDTVRQQKQ</sequence>
<dbReference type="AlphaFoldDB" id="A0AA38I554"/>
<dbReference type="PANTHER" id="PTHR31977">
    <property type="entry name" value="UPF0696 PROTEIN C11ORF68"/>
    <property type="match status" value="1"/>
</dbReference>
<protein>
    <recommendedName>
        <fullName evidence="4">DUF1917 domain-containing protein</fullName>
    </recommendedName>
</protein>
<evidence type="ECO:0000313" key="3">
    <source>
        <dbReference type="Proteomes" id="UP001168821"/>
    </source>
</evidence>
<comment type="caution">
    <text evidence="2">The sequence shown here is derived from an EMBL/GenBank/DDBJ whole genome shotgun (WGS) entry which is preliminary data.</text>
</comment>
<comment type="similarity">
    <text evidence="1">Belongs to the UPF0696 family.</text>
</comment>
<accession>A0AA38I554</accession>